<keyword evidence="1" id="KW-0675">Receptor</keyword>
<reference evidence="1" key="1">
    <citation type="submission" date="2018-02" db="EMBL/GenBank/DDBJ databases">
        <title>Rhizophora mucronata_Transcriptome.</title>
        <authorList>
            <person name="Meera S.P."/>
            <person name="Sreeshan A."/>
            <person name="Augustine A."/>
        </authorList>
    </citation>
    <scope>NUCLEOTIDE SEQUENCE</scope>
    <source>
        <tissue evidence="1">Leaf</tissue>
    </source>
</reference>
<keyword evidence="1" id="KW-0418">Kinase</keyword>
<dbReference type="AlphaFoldDB" id="A0A2P2IZV8"/>
<proteinExistence type="predicted"/>
<evidence type="ECO:0000313" key="1">
    <source>
        <dbReference type="EMBL" id="MBW86746.1"/>
    </source>
</evidence>
<dbReference type="EMBL" id="GGEC01006263">
    <property type="protein sequence ID" value="MBW86746.1"/>
    <property type="molecule type" value="Transcribed_RNA"/>
</dbReference>
<organism evidence="1">
    <name type="scientific">Rhizophora mucronata</name>
    <name type="common">Asiatic mangrove</name>
    <dbReference type="NCBI Taxonomy" id="61149"/>
    <lineage>
        <taxon>Eukaryota</taxon>
        <taxon>Viridiplantae</taxon>
        <taxon>Streptophyta</taxon>
        <taxon>Embryophyta</taxon>
        <taxon>Tracheophyta</taxon>
        <taxon>Spermatophyta</taxon>
        <taxon>Magnoliopsida</taxon>
        <taxon>eudicotyledons</taxon>
        <taxon>Gunneridae</taxon>
        <taxon>Pentapetalae</taxon>
        <taxon>rosids</taxon>
        <taxon>fabids</taxon>
        <taxon>Malpighiales</taxon>
        <taxon>Rhizophoraceae</taxon>
        <taxon>Rhizophora</taxon>
    </lineage>
</organism>
<name>A0A2P2IZV8_RHIMU</name>
<accession>A0A2P2IZV8</accession>
<keyword evidence="1" id="KW-0808">Transferase</keyword>
<dbReference type="GO" id="GO:0016301">
    <property type="term" value="F:kinase activity"/>
    <property type="evidence" value="ECO:0007669"/>
    <property type="project" value="UniProtKB-KW"/>
</dbReference>
<protein>
    <submittedName>
        <fullName evidence="1">LRR receptor-like serine/threonine-protein kinase GSO1</fullName>
    </submittedName>
</protein>
<sequence>MEVHKETDFLRNFCYQMSETACPYLEAFQIDCCKLH</sequence>